<dbReference type="Ensembl" id="ENSPTET00000034302.1">
    <property type="protein sequence ID" value="ENSPTEP00000024070.1"/>
    <property type="gene ID" value="ENSPTEG00000024647.1"/>
</dbReference>
<proteinExistence type="predicted"/>
<dbReference type="PANTHER" id="PTHR21258">
    <property type="entry name" value="DOCKING PROTEIN RELATED"/>
    <property type="match status" value="1"/>
</dbReference>
<reference evidence="2" key="1">
    <citation type="submission" date="2025-08" db="UniProtKB">
        <authorList>
            <consortium name="Ensembl"/>
        </authorList>
    </citation>
    <scope>IDENTIFICATION</scope>
</reference>
<evidence type="ECO:0000259" key="1">
    <source>
        <dbReference type="PROSITE" id="PS51064"/>
    </source>
</evidence>
<dbReference type="GO" id="GO:0007169">
    <property type="term" value="P:cell surface receptor protein tyrosine kinase signaling pathway"/>
    <property type="evidence" value="ECO:0007669"/>
    <property type="project" value="TreeGrafter"/>
</dbReference>
<dbReference type="InterPro" id="IPR011993">
    <property type="entry name" value="PH-like_dom_sf"/>
</dbReference>
<dbReference type="Proteomes" id="UP000694416">
    <property type="component" value="Unplaced"/>
</dbReference>
<keyword evidence="3" id="KW-1185">Reference proteome</keyword>
<name>A0A8C9HWA9_9PRIM</name>
<dbReference type="FunFam" id="2.30.29.30:FF:000082">
    <property type="entry name" value="Docking protein 5"/>
    <property type="match status" value="1"/>
</dbReference>
<dbReference type="GO" id="GO:0005737">
    <property type="term" value="C:cytoplasm"/>
    <property type="evidence" value="ECO:0007669"/>
    <property type="project" value="TreeGrafter"/>
</dbReference>
<sequence length="370" mass="41214">MQRERERERDALAWLSPSWMPSQVTEISNVKCVTRLPKETKRQAVAIIFTDDSARTFTCDSELEAEEWYKTLSVECLGSRLNDISLGEPDLLAPGVQCEQTGEAGPWPWGWGGGGGRGEEGREEAPIWGISGPTCPPSPTPDRFNVFLLPCPNLDVYGECKLQITHENIYLWDIHNPRVKLVSWPLCSLRRYGRDATRFTFEAGRMCDAGEGLYTFQTQEGEQIYQRVHSATLAIAEQHKRVLLEMEKNVRLLNKGTEHYSYPCTPTTMLPRSAYWHHITGSQNIAEASSYAGESLPCPTPTCQEALWRMRPIGQGSFDLALSSEPASVPTGEGYGAAQASSETDLLNRFILLKPKPSQGDSSEAKTPSQ</sequence>
<dbReference type="Gene3D" id="2.30.29.30">
    <property type="entry name" value="Pleckstrin-homology domain (PH domain)/Phosphotyrosine-binding domain (PTB)"/>
    <property type="match status" value="1"/>
</dbReference>
<feature type="domain" description="IRS-type PTB" evidence="1">
    <location>
        <begin position="137"/>
        <end position="242"/>
    </location>
</feature>
<dbReference type="Pfam" id="PF02174">
    <property type="entry name" value="IRS"/>
    <property type="match status" value="1"/>
</dbReference>
<dbReference type="SUPFAM" id="SSF50729">
    <property type="entry name" value="PH domain-like"/>
    <property type="match status" value="2"/>
</dbReference>
<organism evidence="2 3">
    <name type="scientific">Piliocolobus tephrosceles</name>
    <name type="common">Ugandan red Colobus</name>
    <dbReference type="NCBI Taxonomy" id="591936"/>
    <lineage>
        <taxon>Eukaryota</taxon>
        <taxon>Metazoa</taxon>
        <taxon>Chordata</taxon>
        <taxon>Craniata</taxon>
        <taxon>Vertebrata</taxon>
        <taxon>Euteleostomi</taxon>
        <taxon>Mammalia</taxon>
        <taxon>Eutheria</taxon>
        <taxon>Euarchontoglires</taxon>
        <taxon>Primates</taxon>
        <taxon>Haplorrhini</taxon>
        <taxon>Catarrhini</taxon>
        <taxon>Cercopithecidae</taxon>
        <taxon>Colobinae</taxon>
        <taxon>Piliocolobus</taxon>
    </lineage>
</organism>
<protein>
    <submittedName>
        <fullName evidence="2">Docking protein 4</fullName>
    </submittedName>
</protein>
<evidence type="ECO:0000313" key="3">
    <source>
        <dbReference type="Proteomes" id="UP000694416"/>
    </source>
</evidence>
<accession>A0A8C9HWA9</accession>
<evidence type="ECO:0000313" key="2">
    <source>
        <dbReference type="Ensembl" id="ENSPTEP00000024070.1"/>
    </source>
</evidence>
<dbReference type="PROSITE" id="PS51064">
    <property type="entry name" value="IRS_PTB"/>
    <property type="match status" value="1"/>
</dbReference>
<dbReference type="SMART" id="SM01244">
    <property type="entry name" value="IRS"/>
    <property type="match status" value="1"/>
</dbReference>
<dbReference type="InterPro" id="IPR050996">
    <property type="entry name" value="Docking_Protein_DOK"/>
</dbReference>
<dbReference type="AlphaFoldDB" id="A0A8C9HWA9"/>
<gene>
    <name evidence="2" type="primary">DOK4</name>
</gene>
<dbReference type="CDD" id="cd13164">
    <property type="entry name" value="PTB_DOK4_DOK5_DOK6"/>
    <property type="match status" value="1"/>
</dbReference>
<dbReference type="PANTHER" id="PTHR21258:SF44">
    <property type="entry name" value="DOCKING PROTEIN 4"/>
    <property type="match status" value="1"/>
</dbReference>
<reference evidence="2" key="2">
    <citation type="submission" date="2025-09" db="UniProtKB">
        <authorList>
            <consortium name="Ensembl"/>
        </authorList>
    </citation>
    <scope>IDENTIFICATION</scope>
</reference>
<dbReference type="InterPro" id="IPR002404">
    <property type="entry name" value="IRS_PTB"/>
</dbReference>
<dbReference type="SMART" id="SM00310">
    <property type="entry name" value="PTBI"/>
    <property type="match status" value="1"/>
</dbReference>